<protein>
    <recommendedName>
        <fullName evidence="7">Large ribosomal subunit protein bL32m</fullName>
    </recommendedName>
</protein>
<dbReference type="NCBIfam" id="TIGR01031">
    <property type="entry name" value="rpmF_bact"/>
    <property type="match status" value="1"/>
</dbReference>
<dbReference type="OrthoDB" id="2014905at2759"/>
<dbReference type="GO" id="GO:0003735">
    <property type="term" value="F:structural constituent of ribosome"/>
    <property type="evidence" value="ECO:0007669"/>
    <property type="project" value="InterPro"/>
</dbReference>
<dbReference type="Proteomes" id="UP000253472">
    <property type="component" value="Unassembled WGS sequence"/>
</dbReference>
<evidence type="ECO:0000256" key="1">
    <source>
        <dbReference type="ARBA" id="ARBA00004173"/>
    </source>
</evidence>
<keyword evidence="3" id="KW-0809">Transit peptide</keyword>
<keyword evidence="5" id="KW-0496">Mitochondrion</keyword>
<dbReference type="PANTHER" id="PTHR21026:SF2">
    <property type="entry name" value="LARGE RIBOSOMAL SUBUNIT PROTEIN BL32M"/>
    <property type="match status" value="1"/>
</dbReference>
<reference evidence="8 9" key="1">
    <citation type="submission" date="2018-06" db="EMBL/GenBank/DDBJ databases">
        <title>Whole genome sequencing of Candida tropicalis (genome annotated by CSBL at Korea University).</title>
        <authorList>
            <person name="Ahn J."/>
        </authorList>
    </citation>
    <scope>NUCLEOTIDE SEQUENCE [LARGE SCALE GENOMIC DNA]</scope>
    <source>
        <strain evidence="8 9">ATCC 20962</strain>
    </source>
</reference>
<organism evidence="8 9">
    <name type="scientific">Candida viswanathii</name>
    <dbReference type="NCBI Taxonomy" id="5486"/>
    <lineage>
        <taxon>Eukaryota</taxon>
        <taxon>Fungi</taxon>
        <taxon>Dikarya</taxon>
        <taxon>Ascomycota</taxon>
        <taxon>Saccharomycotina</taxon>
        <taxon>Pichiomycetes</taxon>
        <taxon>Debaryomycetaceae</taxon>
        <taxon>Candida/Lodderomyces clade</taxon>
        <taxon>Candida</taxon>
    </lineage>
</organism>
<evidence type="ECO:0000256" key="5">
    <source>
        <dbReference type="ARBA" id="ARBA00023128"/>
    </source>
</evidence>
<evidence type="ECO:0000256" key="7">
    <source>
        <dbReference type="ARBA" id="ARBA00039935"/>
    </source>
</evidence>
<dbReference type="STRING" id="5486.A0A367Y067"/>
<evidence type="ECO:0000313" key="9">
    <source>
        <dbReference type="Proteomes" id="UP000253472"/>
    </source>
</evidence>
<name>A0A367Y067_9ASCO</name>
<dbReference type="InterPro" id="IPR011332">
    <property type="entry name" value="Ribosomal_zn-bd"/>
</dbReference>
<dbReference type="PANTHER" id="PTHR21026">
    <property type="entry name" value="39S RIBOSOMAL PROTEIN L32, MITOCHONDRIAL"/>
    <property type="match status" value="1"/>
</dbReference>
<comment type="similarity">
    <text evidence="2">Belongs to the bacterial ribosomal protein bL32 family.</text>
</comment>
<proteinExistence type="inferred from homology"/>
<evidence type="ECO:0000256" key="3">
    <source>
        <dbReference type="ARBA" id="ARBA00022946"/>
    </source>
</evidence>
<dbReference type="EMBL" id="QLNQ01000027">
    <property type="protein sequence ID" value="RCK58910.1"/>
    <property type="molecule type" value="Genomic_DNA"/>
</dbReference>
<sequence length="206" mass="23702">MSLSLRFGAVASLQETVWGLLPRLPSITIRLGLQNKLGNQKALRMDERLRELKEKVEESGEAPFMIDNGTILKAVPKKKMSRARRRKKLYAPANKQVHPINNIVRCSACGSVKRSHFMCMNCFAEIRTFLKSLKRNNGLIKDKVEAQTDLDPTVERVVYPGKFESEEKRKLKSKDYVPKREEAPMFNHLEVRKPKKKKGPVMVRLE</sequence>
<dbReference type="AlphaFoldDB" id="A0A367Y067"/>
<keyword evidence="9" id="KW-1185">Reference proteome</keyword>
<comment type="subcellular location">
    <subcellularLocation>
        <location evidence="1">Mitochondrion</location>
    </subcellularLocation>
</comment>
<evidence type="ECO:0000256" key="4">
    <source>
        <dbReference type="ARBA" id="ARBA00022980"/>
    </source>
</evidence>
<dbReference type="InterPro" id="IPR051991">
    <property type="entry name" value="Mitoribosomal_protein_bL32"/>
</dbReference>
<dbReference type="GO" id="GO:0005762">
    <property type="term" value="C:mitochondrial large ribosomal subunit"/>
    <property type="evidence" value="ECO:0007669"/>
    <property type="project" value="TreeGrafter"/>
</dbReference>
<accession>A0A367Y067</accession>
<dbReference type="Pfam" id="PF01783">
    <property type="entry name" value="Ribosomal_L32p"/>
    <property type="match status" value="1"/>
</dbReference>
<keyword evidence="4 8" id="KW-0689">Ribosomal protein</keyword>
<dbReference type="InterPro" id="IPR002677">
    <property type="entry name" value="Ribosomal_bL32"/>
</dbReference>
<evidence type="ECO:0000313" key="8">
    <source>
        <dbReference type="EMBL" id="RCK58910.1"/>
    </source>
</evidence>
<evidence type="ECO:0000256" key="6">
    <source>
        <dbReference type="ARBA" id="ARBA00023274"/>
    </source>
</evidence>
<keyword evidence="6" id="KW-0687">Ribonucleoprotein</keyword>
<dbReference type="SUPFAM" id="SSF57829">
    <property type="entry name" value="Zn-binding ribosomal proteins"/>
    <property type="match status" value="1"/>
</dbReference>
<evidence type="ECO:0000256" key="2">
    <source>
        <dbReference type="ARBA" id="ARBA00008560"/>
    </source>
</evidence>
<comment type="caution">
    <text evidence="8">The sequence shown here is derived from an EMBL/GenBank/DDBJ whole genome shotgun (WGS) entry which is preliminary data.</text>
</comment>
<dbReference type="GO" id="GO:0006412">
    <property type="term" value="P:translation"/>
    <property type="evidence" value="ECO:0007669"/>
    <property type="project" value="InterPro"/>
</dbReference>
<gene>
    <name evidence="8" type="primary">MRPL32_0</name>
    <name evidence="8" type="ORF">Cantr_07464</name>
</gene>